<dbReference type="Proteomes" id="UP001203761">
    <property type="component" value="Unassembled WGS sequence"/>
</dbReference>
<dbReference type="GO" id="GO:0008168">
    <property type="term" value="F:methyltransferase activity"/>
    <property type="evidence" value="ECO:0007669"/>
    <property type="project" value="UniProtKB-KW"/>
</dbReference>
<dbReference type="Pfam" id="PF26049">
    <property type="entry name" value="RLMG_N"/>
    <property type="match status" value="1"/>
</dbReference>
<evidence type="ECO:0000256" key="4">
    <source>
        <dbReference type="ARBA" id="ARBA00022679"/>
    </source>
</evidence>
<evidence type="ECO:0000256" key="2">
    <source>
        <dbReference type="ARBA" id="ARBA00022552"/>
    </source>
</evidence>
<protein>
    <submittedName>
        <fullName evidence="8">Methyltransferase</fullName>
    </submittedName>
</protein>
<dbReference type="PANTHER" id="PTHR47816">
    <property type="entry name" value="RIBOSOMAL RNA SMALL SUBUNIT METHYLTRANSFERASE C"/>
    <property type="match status" value="1"/>
</dbReference>
<dbReference type="InterPro" id="IPR058679">
    <property type="entry name" value="RlmG_N"/>
</dbReference>
<feature type="region of interest" description="Disordered" evidence="5">
    <location>
        <begin position="412"/>
        <end position="467"/>
    </location>
</feature>
<accession>A0ABT0QYN5</accession>
<evidence type="ECO:0000313" key="9">
    <source>
        <dbReference type="Proteomes" id="UP001203761"/>
    </source>
</evidence>
<keyword evidence="1" id="KW-0963">Cytoplasm</keyword>
<comment type="caution">
    <text evidence="8">The sequence shown here is derived from an EMBL/GenBank/DDBJ whole genome shotgun (WGS) entry which is preliminary data.</text>
</comment>
<feature type="compositionally biased region" description="Low complexity" evidence="5">
    <location>
        <begin position="417"/>
        <end position="426"/>
    </location>
</feature>
<keyword evidence="3 8" id="KW-0489">Methyltransferase</keyword>
<evidence type="ECO:0000259" key="7">
    <source>
        <dbReference type="Pfam" id="PF26049"/>
    </source>
</evidence>
<dbReference type="PROSITE" id="PS00092">
    <property type="entry name" value="N6_MTASE"/>
    <property type="match status" value="1"/>
</dbReference>
<evidence type="ECO:0000256" key="5">
    <source>
        <dbReference type="SAM" id="MobiDB-lite"/>
    </source>
</evidence>
<dbReference type="InterPro" id="IPR029063">
    <property type="entry name" value="SAM-dependent_MTases_sf"/>
</dbReference>
<proteinExistence type="predicted"/>
<dbReference type="RefSeq" id="WP_249736882.1">
    <property type="nucleotide sequence ID" value="NZ_JAKNCJ010000002.1"/>
</dbReference>
<dbReference type="CDD" id="cd02440">
    <property type="entry name" value="AdoMet_MTases"/>
    <property type="match status" value="1"/>
</dbReference>
<reference evidence="8" key="1">
    <citation type="submission" date="2022-02" db="EMBL/GenBank/DDBJ databases">
        <authorList>
            <person name="Lee M."/>
            <person name="Kim S.-J."/>
            <person name="Jung M.-Y."/>
        </authorList>
    </citation>
    <scope>NUCLEOTIDE SEQUENCE</scope>
    <source>
        <strain evidence="8">JHP9</strain>
    </source>
</reference>
<dbReference type="EMBL" id="JAKNCJ010000002">
    <property type="protein sequence ID" value="MCL6422766.1"/>
    <property type="molecule type" value="Genomic_DNA"/>
</dbReference>
<dbReference type="PANTHER" id="PTHR47816:SF5">
    <property type="entry name" value="RIBOSOMAL RNA LARGE SUBUNIT METHYLTRANSFERASE G"/>
    <property type="match status" value="1"/>
</dbReference>
<feature type="domain" description="Methyltransferase small" evidence="6">
    <location>
        <begin position="228"/>
        <end position="410"/>
    </location>
</feature>
<evidence type="ECO:0000256" key="3">
    <source>
        <dbReference type="ARBA" id="ARBA00022603"/>
    </source>
</evidence>
<dbReference type="GO" id="GO:0032259">
    <property type="term" value="P:methylation"/>
    <property type="evidence" value="ECO:0007669"/>
    <property type="project" value="UniProtKB-KW"/>
</dbReference>
<name>A0ABT0QYN5_9MICO</name>
<feature type="domain" description="RlmG N-terminal" evidence="7">
    <location>
        <begin position="119"/>
        <end position="195"/>
    </location>
</feature>
<evidence type="ECO:0000313" key="8">
    <source>
        <dbReference type="EMBL" id="MCL6422766.1"/>
    </source>
</evidence>
<evidence type="ECO:0000256" key="1">
    <source>
        <dbReference type="ARBA" id="ARBA00022490"/>
    </source>
</evidence>
<gene>
    <name evidence="8" type="ORF">Bequi_05085</name>
</gene>
<dbReference type="Gene3D" id="3.40.50.150">
    <property type="entry name" value="Vaccinia Virus protein VP39"/>
    <property type="match status" value="2"/>
</dbReference>
<keyword evidence="2" id="KW-0698">rRNA processing</keyword>
<organism evidence="8 9">
    <name type="scientific">Brachybacterium equifaecis</name>
    <dbReference type="NCBI Taxonomy" id="2910770"/>
    <lineage>
        <taxon>Bacteria</taxon>
        <taxon>Bacillati</taxon>
        <taxon>Actinomycetota</taxon>
        <taxon>Actinomycetes</taxon>
        <taxon>Micrococcales</taxon>
        <taxon>Dermabacteraceae</taxon>
        <taxon>Brachybacterium</taxon>
    </lineage>
</organism>
<dbReference type="InterPro" id="IPR002052">
    <property type="entry name" value="DNA_methylase_N6_adenine_CS"/>
</dbReference>
<dbReference type="InterPro" id="IPR007848">
    <property type="entry name" value="Small_mtfrase_dom"/>
</dbReference>
<sequence length="467" mass="47822">MTSTPAFPSTAAAGASAAADQTDRLILAMARDEAGWDDETLIVIVDDETGALTQEALLSARSGAQPGRPVLLWNASRSRSVAFAELHADALGSGSLRIGGIDGAPTDLGEMTAGAGGEGPVVVLMRLPKALAALDHRAAELARAAGAGAEKRALAIVAGGRVKHMTRTQNEVLERHFTDVYATRGLGKSRCLVATGPSTQSTGAAQEASSSQRKLAIRGQQRPLQLRGIGGVFGGASADAGSLLLLGALDEALVADAAAPAESGEREPEGLMAVDLGCGNGLMTAYLAQSFPGARILASDDDLDAVASARATLAANGLERSGIEVTWDDSISSAPSASADLVLLNPPFHEGAAIDATLVHGLLDAAARVLKPGGVLWFVHNSHLRYRHELATRIGLTEQAARDRRFTVLRAQKRAAGDAGPSAPAAHGETAPPTGRASGEASASDQSSASGERELTLGEQLDRARGN</sequence>
<dbReference type="Pfam" id="PF05175">
    <property type="entry name" value="MTS"/>
    <property type="match status" value="1"/>
</dbReference>
<dbReference type="SUPFAM" id="SSF53335">
    <property type="entry name" value="S-adenosyl-L-methionine-dependent methyltransferases"/>
    <property type="match status" value="1"/>
</dbReference>
<evidence type="ECO:0000259" key="6">
    <source>
        <dbReference type="Pfam" id="PF05175"/>
    </source>
</evidence>
<dbReference type="InterPro" id="IPR046977">
    <property type="entry name" value="RsmC/RlmG"/>
</dbReference>
<feature type="compositionally biased region" description="Basic and acidic residues" evidence="5">
    <location>
        <begin position="451"/>
        <end position="467"/>
    </location>
</feature>
<keyword evidence="9" id="KW-1185">Reference proteome</keyword>
<feature type="compositionally biased region" description="Polar residues" evidence="5">
    <location>
        <begin position="441"/>
        <end position="450"/>
    </location>
</feature>
<keyword evidence="4" id="KW-0808">Transferase</keyword>